<evidence type="ECO:0000313" key="1">
    <source>
        <dbReference type="EMBL" id="KAI5338731.1"/>
    </source>
</evidence>
<dbReference type="EMBL" id="JAJFAZ020000003">
    <property type="protein sequence ID" value="KAI5338731.1"/>
    <property type="molecule type" value="Genomic_DNA"/>
</dbReference>
<dbReference type="AlphaFoldDB" id="A0AAD4WAS9"/>
<organism evidence="1 2">
    <name type="scientific">Prunus dulcis</name>
    <name type="common">Almond</name>
    <name type="synonym">Amygdalus dulcis</name>
    <dbReference type="NCBI Taxonomy" id="3755"/>
    <lineage>
        <taxon>Eukaryota</taxon>
        <taxon>Viridiplantae</taxon>
        <taxon>Streptophyta</taxon>
        <taxon>Embryophyta</taxon>
        <taxon>Tracheophyta</taxon>
        <taxon>Spermatophyta</taxon>
        <taxon>Magnoliopsida</taxon>
        <taxon>eudicotyledons</taxon>
        <taxon>Gunneridae</taxon>
        <taxon>Pentapetalae</taxon>
        <taxon>rosids</taxon>
        <taxon>fabids</taxon>
        <taxon>Rosales</taxon>
        <taxon>Rosaceae</taxon>
        <taxon>Amygdaloideae</taxon>
        <taxon>Amygdaleae</taxon>
        <taxon>Prunus</taxon>
    </lineage>
</organism>
<proteinExistence type="predicted"/>
<accession>A0AAD4WAS9</accession>
<gene>
    <name evidence="1" type="ORF">L3X38_018003</name>
</gene>
<protein>
    <submittedName>
        <fullName evidence="1">Uncharacterized protein</fullName>
    </submittedName>
</protein>
<sequence length="157" mass="18550">MPSQKGGRDVFLKGHGAFSKMQLRWFLQRPWCLLKNMVWYFPLQKWPGVSLQNWSNISFCKTGRALLKKVGRALLKYLGRLLLLQKIGPRWIFSLRTRVPSSQHLGKQSWAERVEVQREVFWPRKLKFGRSISAERIVRQEVCPPSSHYSNILRTQR</sequence>
<comment type="caution">
    <text evidence="1">The sequence shown here is derived from an EMBL/GenBank/DDBJ whole genome shotgun (WGS) entry which is preliminary data.</text>
</comment>
<reference evidence="1 2" key="1">
    <citation type="journal article" date="2022" name="G3 (Bethesda)">
        <title>Whole-genome sequence and methylome profiling of the almond [Prunus dulcis (Mill.) D.A. Webb] cultivar 'Nonpareil'.</title>
        <authorList>
            <person name="D'Amico-Willman K.M."/>
            <person name="Ouma W.Z."/>
            <person name="Meulia T."/>
            <person name="Sideli G.M."/>
            <person name="Gradziel T.M."/>
            <person name="Fresnedo-Ramirez J."/>
        </authorList>
    </citation>
    <scope>NUCLEOTIDE SEQUENCE [LARGE SCALE GENOMIC DNA]</scope>
    <source>
        <strain evidence="1">Clone GOH B32 T37-40</strain>
    </source>
</reference>
<dbReference type="Proteomes" id="UP001054821">
    <property type="component" value="Chromosome 3"/>
</dbReference>
<keyword evidence="2" id="KW-1185">Reference proteome</keyword>
<evidence type="ECO:0000313" key="2">
    <source>
        <dbReference type="Proteomes" id="UP001054821"/>
    </source>
</evidence>
<name>A0AAD4WAS9_PRUDU</name>